<dbReference type="Proteomes" id="UP000765509">
    <property type="component" value="Unassembled WGS sequence"/>
</dbReference>
<keyword evidence="5" id="KW-1185">Reference proteome</keyword>
<evidence type="ECO:0000256" key="1">
    <source>
        <dbReference type="ARBA" id="ARBA00022884"/>
    </source>
</evidence>
<dbReference type="SUPFAM" id="SSF53098">
    <property type="entry name" value="Ribonuclease H-like"/>
    <property type="match status" value="1"/>
</dbReference>
<dbReference type="GO" id="GO:0003723">
    <property type="term" value="F:RNA binding"/>
    <property type="evidence" value="ECO:0007669"/>
    <property type="project" value="UniProtKB-KW"/>
</dbReference>
<proteinExistence type="predicted"/>
<dbReference type="Gene3D" id="3.30.420.10">
    <property type="entry name" value="Ribonuclease H-like superfamily/Ribonuclease H"/>
    <property type="match status" value="1"/>
</dbReference>
<evidence type="ECO:0000313" key="4">
    <source>
        <dbReference type="EMBL" id="MBW0543061.1"/>
    </source>
</evidence>
<dbReference type="PROSITE" id="PS50994">
    <property type="entry name" value="INTEGRASE"/>
    <property type="match status" value="1"/>
</dbReference>
<comment type="caution">
    <text evidence="4">The sequence shown here is derived from an EMBL/GenBank/DDBJ whole genome shotgun (WGS) entry which is preliminary data.</text>
</comment>
<feature type="transmembrane region" description="Helical" evidence="2">
    <location>
        <begin position="60"/>
        <end position="78"/>
    </location>
</feature>
<dbReference type="EMBL" id="AVOT02047784">
    <property type="protein sequence ID" value="MBW0543061.1"/>
    <property type="molecule type" value="Genomic_DNA"/>
</dbReference>
<dbReference type="PANTHER" id="PTHR37984">
    <property type="entry name" value="PROTEIN CBG26694"/>
    <property type="match status" value="1"/>
</dbReference>
<protein>
    <recommendedName>
        <fullName evidence="3">Integrase catalytic domain-containing protein</fullName>
    </recommendedName>
</protein>
<sequence>MIKIQEPSKPWEIVHMDCITGLPPGGDRRYYACLVIVYIFSKTPIFLPCQNDDKAMDATLLMWNRVILFTIIFTIIISDRHPKFTSALWTNLHQLFGRKLSFSTAYHPQTDGLAERIFQTLEDMVRGFCAYGI</sequence>
<dbReference type="InterPro" id="IPR036397">
    <property type="entry name" value="RNaseH_sf"/>
</dbReference>
<keyword evidence="2" id="KW-0812">Transmembrane</keyword>
<dbReference type="PANTHER" id="PTHR37984:SF5">
    <property type="entry name" value="PROTEIN NYNRIN-LIKE"/>
    <property type="match status" value="1"/>
</dbReference>
<keyword evidence="1" id="KW-0694">RNA-binding</keyword>
<dbReference type="AlphaFoldDB" id="A0A9Q3FMS0"/>
<organism evidence="4 5">
    <name type="scientific">Austropuccinia psidii MF-1</name>
    <dbReference type="NCBI Taxonomy" id="1389203"/>
    <lineage>
        <taxon>Eukaryota</taxon>
        <taxon>Fungi</taxon>
        <taxon>Dikarya</taxon>
        <taxon>Basidiomycota</taxon>
        <taxon>Pucciniomycotina</taxon>
        <taxon>Pucciniomycetes</taxon>
        <taxon>Pucciniales</taxon>
        <taxon>Sphaerophragmiaceae</taxon>
        <taxon>Austropuccinia</taxon>
    </lineage>
</organism>
<name>A0A9Q3FMS0_9BASI</name>
<dbReference type="GO" id="GO:0015074">
    <property type="term" value="P:DNA integration"/>
    <property type="evidence" value="ECO:0007669"/>
    <property type="project" value="InterPro"/>
</dbReference>
<dbReference type="InterPro" id="IPR001584">
    <property type="entry name" value="Integrase_cat-core"/>
</dbReference>
<evidence type="ECO:0000313" key="5">
    <source>
        <dbReference type="Proteomes" id="UP000765509"/>
    </source>
</evidence>
<keyword evidence="2" id="KW-0472">Membrane</keyword>
<dbReference type="GO" id="GO:0005634">
    <property type="term" value="C:nucleus"/>
    <property type="evidence" value="ECO:0007669"/>
    <property type="project" value="UniProtKB-ARBA"/>
</dbReference>
<accession>A0A9Q3FMS0</accession>
<evidence type="ECO:0000259" key="3">
    <source>
        <dbReference type="PROSITE" id="PS50994"/>
    </source>
</evidence>
<dbReference type="InterPro" id="IPR012337">
    <property type="entry name" value="RNaseH-like_sf"/>
</dbReference>
<gene>
    <name evidence="4" type="ORF">O181_082776</name>
</gene>
<evidence type="ECO:0000256" key="2">
    <source>
        <dbReference type="SAM" id="Phobius"/>
    </source>
</evidence>
<keyword evidence="2" id="KW-1133">Transmembrane helix</keyword>
<dbReference type="InterPro" id="IPR050951">
    <property type="entry name" value="Retrovirus_Pol_polyprotein"/>
</dbReference>
<reference evidence="4" key="1">
    <citation type="submission" date="2021-03" db="EMBL/GenBank/DDBJ databases">
        <title>Draft genome sequence of rust myrtle Austropuccinia psidii MF-1, a brazilian biotype.</title>
        <authorList>
            <person name="Quecine M.C."/>
            <person name="Pachon D.M.R."/>
            <person name="Bonatelli M.L."/>
            <person name="Correr F.H."/>
            <person name="Franceschini L.M."/>
            <person name="Leite T.F."/>
            <person name="Margarido G.R.A."/>
            <person name="Almeida C.A."/>
            <person name="Ferrarezi J.A."/>
            <person name="Labate C.A."/>
        </authorList>
    </citation>
    <scope>NUCLEOTIDE SEQUENCE</scope>
    <source>
        <strain evidence="4">MF-1</strain>
    </source>
</reference>
<dbReference type="OrthoDB" id="2273864at2759"/>
<feature type="domain" description="Integrase catalytic" evidence="3">
    <location>
        <begin position="6"/>
        <end position="133"/>
    </location>
</feature>